<evidence type="ECO:0000313" key="9">
    <source>
        <dbReference type="Proteomes" id="UP001152797"/>
    </source>
</evidence>
<reference evidence="7" key="2">
    <citation type="submission" date="2024-04" db="EMBL/GenBank/DDBJ databases">
        <authorList>
            <person name="Chen Y."/>
            <person name="Shah S."/>
            <person name="Dougan E. K."/>
            <person name="Thang M."/>
            <person name="Chan C."/>
        </authorList>
    </citation>
    <scope>NUCLEOTIDE SEQUENCE [LARGE SCALE GENOMIC DNA]</scope>
</reference>
<proteinExistence type="predicted"/>
<evidence type="ECO:0000259" key="5">
    <source>
        <dbReference type="Pfam" id="PF01556"/>
    </source>
</evidence>
<dbReference type="GO" id="GO:0030544">
    <property type="term" value="F:Hsp70 protein binding"/>
    <property type="evidence" value="ECO:0007669"/>
    <property type="project" value="InterPro"/>
</dbReference>
<accession>A0A9P1GEV4</accession>
<dbReference type="EMBL" id="CAMXCT010004958">
    <property type="protein sequence ID" value="CAI4010885.1"/>
    <property type="molecule type" value="Genomic_DNA"/>
</dbReference>
<name>A0A9P1GEV4_9DINO</name>
<keyword evidence="2" id="KW-0677">Repeat</keyword>
<evidence type="ECO:0000256" key="4">
    <source>
        <dbReference type="ARBA" id="ARBA00022833"/>
    </source>
</evidence>
<evidence type="ECO:0000313" key="8">
    <source>
        <dbReference type="EMBL" id="CAL4798197.1"/>
    </source>
</evidence>
<dbReference type="CDD" id="cd10747">
    <property type="entry name" value="DnaJ_C"/>
    <property type="match status" value="1"/>
</dbReference>
<dbReference type="EMBL" id="CAMXCT030004958">
    <property type="protein sequence ID" value="CAL4798197.1"/>
    <property type="molecule type" value="Genomic_DNA"/>
</dbReference>
<evidence type="ECO:0000313" key="6">
    <source>
        <dbReference type="EMBL" id="CAI4010885.1"/>
    </source>
</evidence>
<organism evidence="6">
    <name type="scientific">Cladocopium goreaui</name>
    <dbReference type="NCBI Taxonomy" id="2562237"/>
    <lineage>
        <taxon>Eukaryota</taxon>
        <taxon>Sar</taxon>
        <taxon>Alveolata</taxon>
        <taxon>Dinophyceae</taxon>
        <taxon>Suessiales</taxon>
        <taxon>Symbiodiniaceae</taxon>
        <taxon>Cladocopium</taxon>
    </lineage>
</organism>
<dbReference type="GO" id="GO:0006457">
    <property type="term" value="P:protein folding"/>
    <property type="evidence" value="ECO:0007669"/>
    <property type="project" value="InterPro"/>
</dbReference>
<keyword evidence="4" id="KW-0862">Zinc</keyword>
<sequence>EYYVKEIRLPSPERCRRRSESLDLPIERGVSFGQRLLFEMQADQRPQHVPGDLLVTLQMKRHRVFKKVGADLVVHLRISLLEALLGFDREIQHLDGHLVRIFVRRGTVVQPDEVLIIEGEDMPMHEDLSSYGRLLVRFTVDFPDHVPSTAAGPLESALKTLQ</sequence>
<dbReference type="GO" id="GO:0051082">
    <property type="term" value="F:unfolded protein binding"/>
    <property type="evidence" value="ECO:0007669"/>
    <property type="project" value="InterPro"/>
</dbReference>
<dbReference type="InterPro" id="IPR002939">
    <property type="entry name" value="DnaJ_C"/>
</dbReference>
<dbReference type="PANTHER" id="PTHR43888">
    <property type="entry name" value="DNAJ-LIKE-2, ISOFORM A-RELATED"/>
    <property type="match status" value="1"/>
</dbReference>
<dbReference type="Pfam" id="PF01556">
    <property type="entry name" value="DnaJ_C"/>
    <property type="match status" value="1"/>
</dbReference>
<keyword evidence="9" id="KW-1185">Reference proteome</keyword>
<dbReference type="InterPro" id="IPR008971">
    <property type="entry name" value="HSP40/DnaJ_pept-bd"/>
</dbReference>
<evidence type="ECO:0000313" key="7">
    <source>
        <dbReference type="EMBL" id="CAL1164260.1"/>
    </source>
</evidence>
<dbReference type="AlphaFoldDB" id="A0A9P1GEV4"/>
<gene>
    <name evidence="6" type="ORF">C1SCF055_LOCUS36106</name>
</gene>
<comment type="caution">
    <text evidence="6">The sequence shown here is derived from an EMBL/GenBank/DDBJ whole genome shotgun (WGS) entry which is preliminary data.</text>
</comment>
<dbReference type="EMBL" id="CAMXCT020004958">
    <property type="protein sequence ID" value="CAL1164260.1"/>
    <property type="molecule type" value="Genomic_DNA"/>
</dbReference>
<dbReference type="OrthoDB" id="550424at2759"/>
<evidence type="ECO:0000256" key="2">
    <source>
        <dbReference type="ARBA" id="ARBA00022737"/>
    </source>
</evidence>
<dbReference type="Gene3D" id="2.60.260.20">
    <property type="entry name" value="Urease metallochaperone UreE, N-terminal domain"/>
    <property type="match status" value="2"/>
</dbReference>
<keyword evidence="3" id="KW-0863">Zinc-finger</keyword>
<dbReference type="InterPro" id="IPR044713">
    <property type="entry name" value="DNJA1/2-like"/>
</dbReference>
<evidence type="ECO:0000256" key="3">
    <source>
        <dbReference type="ARBA" id="ARBA00022771"/>
    </source>
</evidence>
<keyword evidence="1" id="KW-0479">Metal-binding</keyword>
<dbReference type="FunFam" id="2.60.260.20:FF:000003">
    <property type="entry name" value="DnaJ subfamily A member 2"/>
    <property type="match status" value="1"/>
</dbReference>
<feature type="non-terminal residue" evidence="6">
    <location>
        <position position="162"/>
    </location>
</feature>
<feature type="domain" description="Chaperone DnaJ C-terminal" evidence="5">
    <location>
        <begin position="6"/>
        <end position="143"/>
    </location>
</feature>
<dbReference type="GO" id="GO:0008270">
    <property type="term" value="F:zinc ion binding"/>
    <property type="evidence" value="ECO:0007669"/>
    <property type="project" value="UniProtKB-KW"/>
</dbReference>
<reference evidence="6" key="1">
    <citation type="submission" date="2022-10" db="EMBL/GenBank/DDBJ databases">
        <authorList>
            <person name="Chen Y."/>
            <person name="Dougan E. K."/>
            <person name="Chan C."/>
            <person name="Rhodes N."/>
            <person name="Thang M."/>
        </authorList>
    </citation>
    <scope>NUCLEOTIDE SEQUENCE</scope>
</reference>
<dbReference type="SUPFAM" id="SSF49493">
    <property type="entry name" value="HSP40/DnaJ peptide-binding domain"/>
    <property type="match status" value="2"/>
</dbReference>
<evidence type="ECO:0000256" key="1">
    <source>
        <dbReference type="ARBA" id="ARBA00022723"/>
    </source>
</evidence>
<protein>
    <submittedName>
        <fullName evidence="8">DnaJ protein-like 1</fullName>
    </submittedName>
</protein>
<dbReference type="Proteomes" id="UP001152797">
    <property type="component" value="Unassembled WGS sequence"/>
</dbReference>